<keyword evidence="3" id="KW-1185">Reference proteome</keyword>
<comment type="caution">
    <text evidence="2">The sequence shown here is derived from an EMBL/GenBank/DDBJ whole genome shotgun (WGS) entry which is preliminary data.</text>
</comment>
<protein>
    <recommendedName>
        <fullName evidence="1">Transcription regulator TrmB C-terminal domain-containing protein</fullName>
    </recommendedName>
</protein>
<dbReference type="Pfam" id="PF11495">
    <property type="entry name" value="Regulator_TrmB"/>
    <property type="match status" value="1"/>
</dbReference>
<dbReference type="AlphaFoldDB" id="N6VR53"/>
<dbReference type="SUPFAM" id="SSF159071">
    <property type="entry name" value="TrmB C-terminal domain-like"/>
    <property type="match status" value="1"/>
</dbReference>
<dbReference type="InterPro" id="IPR021586">
    <property type="entry name" value="Tscrpt_reg_TrmB_C"/>
</dbReference>
<sequence length="239" mass="27435">MKRILELLVVLAIIITATAVAYKFINNNKDYEFSGDEMYKCTWIADKILNKGFPLKAHIYGYWVYDKKLFNDTVEVYYARGGILYAIYNNDTVTIGGRLAYKEDIAAEKIELIPIGKYIVVIDINPLEGKDFRDIYERVLKNISFNYIKAYIVGKIAADTETFKPTERIKLDNILFVDEIKGLDVFYIENGLILSGKINLDKLKELDNYIKVNKTSTSKLKLYIVTNDKVSGYKVISLS</sequence>
<evidence type="ECO:0000313" key="2">
    <source>
        <dbReference type="EMBL" id="ENN95606.1"/>
    </source>
</evidence>
<dbReference type="EMBL" id="APMM01000065">
    <property type="protein sequence ID" value="ENN95606.1"/>
    <property type="molecule type" value="Genomic_DNA"/>
</dbReference>
<dbReference type="Proteomes" id="UP000053695">
    <property type="component" value="Unassembled WGS sequence"/>
</dbReference>
<evidence type="ECO:0000313" key="3">
    <source>
        <dbReference type="Proteomes" id="UP000053695"/>
    </source>
</evidence>
<reference evidence="2 3" key="1">
    <citation type="journal article" date="2013" name="Genome Announc.">
        <title>Draft Genome Sequence of a Highly Flagellated, Fast-Swimming Archaeon, Methanocaldococcus villosus Strain KIN24-T80 (DSM 22612).</title>
        <authorList>
            <person name="Thennarasu S."/>
            <person name="Polireddy D."/>
            <person name="Antony A."/>
            <person name="Yada M.R."/>
            <person name="Algarawi S."/>
            <person name="Sivakumar N."/>
        </authorList>
    </citation>
    <scope>NUCLEOTIDE SEQUENCE [LARGE SCALE GENOMIC DNA]</scope>
    <source>
        <strain evidence="2 3">KIN24-T80</strain>
    </source>
</reference>
<accession>N6VR53</accession>
<organism evidence="2 3">
    <name type="scientific">Methanocaldococcus villosus KIN24-T80</name>
    <dbReference type="NCBI Taxonomy" id="1069083"/>
    <lineage>
        <taxon>Archaea</taxon>
        <taxon>Methanobacteriati</taxon>
        <taxon>Methanobacteriota</taxon>
        <taxon>Methanomada group</taxon>
        <taxon>Methanococci</taxon>
        <taxon>Methanococcales</taxon>
        <taxon>Methanocaldococcaceae</taxon>
        <taxon>Methanocaldococcus</taxon>
    </lineage>
</organism>
<name>N6VR53_9EURY</name>
<gene>
    <name evidence="2" type="ORF">J422_06957</name>
</gene>
<dbReference type="RefSeq" id="WP_004594637.1">
    <property type="nucleotide sequence ID" value="NZ_APMM01000065.1"/>
</dbReference>
<evidence type="ECO:0000259" key="1">
    <source>
        <dbReference type="Pfam" id="PF11495"/>
    </source>
</evidence>
<feature type="domain" description="Transcription regulator TrmB C-terminal" evidence="1">
    <location>
        <begin position="36"/>
        <end position="112"/>
    </location>
</feature>
<dbReference type="PATRIC" id="fig|1069083.5.peg.1348"/>
<dbReference type="STRING" id="1069083.GCA_000371805_00858"/>
<dbReference type="OrthoDB" id="65805at2157"/>
<proteinExistence type="predicted"/>